<sequence length="73" mass="7926">MPIGTTSPPRTVMRCHQFVATVFASVGQFTVRRQGGRSGGLAARSHMSESGFSFEFARGAIRGLRIEKPLSDK</sequence>
<accession>A0A849A8H4</accession>
<proteinExistence type="predicted"/>
<dbReference type="EMBL" id="JABEND010000008">
    <property type="protein sequence ID" value="NNG36859.1"/>
    <property type="molecule type" value="Genomic_DNA"/>
</dbReference>
<evidence type="ECO:0000313" key="1">
    <source>
        <dbReference type="EMBL" id="NNG36859.1"/>
    </source>
</evidence>
<keyword evidence="2" id="KW-1185">Reference proteome</keyword>
<evidence type="ECO:0000313" key="2">
    <source>
        <dbReference type="Proteomes" id="UP000562984"/>
    </source>
</evidence>
<organism evidence="1 2">
    <name type="scientific">Nakamurella aerolata</name>
    <dbReference type="NCBI Taxonomy" id="1656892"/>
    <lineage>
        <taxon>Bacteria</taxon>
        <taxon>Bacillati</taxon>
        <taxon>Actinomycetota</taxon>
        <taxon>Actinomycetes</taxon>
        <taxon>Nakamurellales</taxon>
        <taxon>Nakamurellaceae</taxon>
        <taxon>Nakamurella</taxon>
    </lineage>
</organism>
<reference evidence="1 2" key="1">
    <citation type="submission" date="2020-05" db="EMBL/GenBank/DDBJ databases">
        <title>Nakamurella sp. DB0629 isolated from air conditioner.</title>
        <authorList>
            <person name="Kim D.H."/>
            <person name="Kim D.-U."/>
        </authorList>
    </citation>
    <scope>NUCLEOTIDE SEQUENCE [LARGE SCALE GENOMIC DNA]</scope>
    <source>
        <strain evidence="1 2">DB0629</strain>
    </source>
</reference>
<gene>
    <name evidence="1" type="ORF">HKD39_14290</name>
</gene>
<protein>
    <submittedName>
        <fullName evidence="1">Uncharacterized protein</fullName>
    </submittedName>
</protein>
<dbReference type="Proteomes" id="UP000562984">
    <property type="component" value="Unassembled WGS sequence"/>
</dbReference>
<dbReference type="AlphaFoldDB" id="A0A849A8H4"/>
<name>A0A849A8H4_9ACTN</name>
<dbReference type="RefSeq" id="WP_171200543.1">
    <property type="nucleotide sequence ID" value="NZ_JABEND010000008.1"/>
</dbReference>
<comment type="caution">
    <text evidence="1">The sequence shown here is derived from an EMBL/GenBank/DDBJ whole genome shotgun (WGS) entry which is preliminary data.</text>
</comment>